<feature type="domain" description="HTH luxR-type" evidence="1">
    <location>
        <begin position="81"/>
        <end position="121"/>
    </location>
</feature>
<evidence type="ECO:0000313" key="4">
    <source>
        <dbReference type="Proteomes" id="UP000184038"/>
    </source>
</evidence>
<dbReference type="Pfam" id="PF09860">
    <property type="entry name" value="DUF2087"/>
    <property type="match status" value="1"/>
</dbReference>
<dbReference type="AlphaFoldDB" id="A0A1M7H1E7"/>
<evidence type="ECO:0000313" key="3">
    <source>
        <dbReference type="EMBL" id="SHM22391.1"/>
    </source>
</evidence>
<dbReference type="InterPro" id="IPR016032">
    <property type="entry name" value="Sig_transdc_resp-reg_C-effctor"/>
</dbReference>
<accession>A0A1M7H1E7</accession>
<dbReference type="GO" id="GO:0006355">
    <property type="term" value="P:regulation of DNA-templated transcription"/>
    <property type="evidence" value="ECO:0007669"/>
    <property type="project" value="InterPro"/>
</dbReference>
<reference evidence="3 4" key="1">
    <citation type="submission" date="2016-11" db="EMBL/GenBank/DDBJ databases">
        <authorList>
            <person name="Jaros S."/>
            <person name="Januszkiewicz K."/>
            <person name="Wedrychowicz H."/>
        </authorList>
    </citation>
    <scope>NUCLEOTIDE SEQUENCE [LARGE SCALE GENOMIC DNA]</scope>
    <source>
        <strain evidence="3 4">DSM 15930</strain>
    </source>
</reference>
<dbReference type="STRING" id="1120996.SAMN02746066_01240"/>
<dbReference type="Gene3D" id="1.10.10.10">
    <property type="entry name" value="Winged helix-like DNA-binding domain superfamily/Winged helix DNA-binding domain"/>
    <property type="match status" value="1"/>
</dbReference>
<dbReference type="EMBL" id="FRCP01000007">
    <property type="protein sequence ID" value="SHM22391.1"/>
    <property type="molecule type" value="Genomic_DNA"/>
</dbReference>
<protein>
    <recommendedName>
        <fullName evidence="5">HTH luxR-type domain-containing protein</fullName>
    </recommendedName>
</protein>
<proteinExistence type="predicted"/>
<dbReference type="InterPro" id="IPR036388">
    <property type="entry name" value="WH-like_DNA-bd_sf"/>
</dbReference>
<evidence type="ECO:0008006" key="5">
    <source>
        <dbReference type="Google" id="ProtNLM"/>
    </source>
</evidence>
<dbReference type="InterPro" id="IPR000792">
    <property type="entry name" value="Tscrpt_reg_LuxR_C"/>
</dbReference>
<gene>
    <name evidence="3" type="ORF">SAMN02746066_01240</name>
</gene>
<keyword evidence="4" id="KW-1185">Reference proteome</keyword>
<evidence type="ECO:0000259" key="2">
    <source>
        <dbReference type="Pfam" id="PF09860"/>
    </source>
</evidence>
<dbReference type="Proteomes" id="UP000184038">
    <property type="component" value="Unassembled WGS sequence"/>
</dbReference>
<dbReference type="PRINTS" id="PR00038">
    <property type="entry name" value="HTHLUXR"/>
</dbReference>
<dbReference type="OrthoDB" id="9789954at2"/>
<dbReference type="GO" id="GO:0003677">
    <property type="term" value="F:DNA binding"/>
    <property type="evidence" value="ECO:0007669"/>
    <property type="project" value="InterPro"/>
</dbReference>
<dbReference type="InterPro" id="IPR018656">
    <property type="entry name" value="DUF2087"/>
</dbReference>
<evidence type="ECO:0000259" key="1">
    <source>
        <dbReference type="Pfam" id="PF00196"/>
    </source>
</evidence>
<dbReference type="SUPFAM" id="SSF46894">
    <property type="entry name" value="C-terminal effector domain of the bipartite response regulators"/>
    <property type="match status" value="1"/>
</dbReference>
<sequence length="255" mass="29694">MQENHEVMWKSSLEELVEGYKENKEGYSCIFCGENFVKGRIYQIDGELYDAYGAVSNHIANNHGETVDYLLSLNTSVIGISEVQQQILKLMSAGKDDKVIAKEVGIACSTVRNHRFKLREKEKQAKLFLALMKSLEEKTSRAINQTDIGIIEEIHTSATMVDDRYNITDQDREKTISTYMDENGALKQFPVKEKKKIIILGEIMKNFVRNREYKEEEVNKVLKRMYDDYPTLRRALIEYGFFERTNDCKIYRVKE</sequence>
<dbReference type="RefSeq" id="WP_073284644.1">
    <property type="nucleotide sequence ID" value="NZ_FRCP01000007.1"/>
</dbReference>
<feature type="domain" description="DUF2087" evidence="2">
    <location>
        <begin position="186"/>
        <end position="252"/>
    </location>
</feature>
<organism evidence="3 4">
    <name type="scientific">Anaerosporobacter mobilis DSM 15930</name>
    <dbReference type="NCBI Taxonomy" id="1120996"/>
    <lineage>
        <taxon>Bacteria</taxon>
        <taxon>Bacillati</taxon>
        <taxon>Bacillota</taxon>
        <taxon>Clostridia</taxon>
        <taxon>Lachnospirales</taxon>
        <taxon>Lachnospiraceae</taxon>
        <taxon>Anaerosporobacter</taxon>
    </lineage>
</organism>
<dbReference type="Pfam" id="PF00196">
    <property type="entry name" value="GerE"/>
    <property type="match status" value="1"/>
</dbReference>
<name>A0A1M7H1E7_9FIRM</name>